<dbReference type="Pfam" id="PF00171">
    <property type="entry name" value="Aldedh"/>
    <property type="match status" value="1"/>
</dbReference>
<evidence type="ECO:0000256" key="1">
    <source>
        <dbReference type="ARBA" id="ARBA00023002"/>
    </source>
</evidence>
<evidence type="ECO:0000313" key="3">
    <source>
        <dbReference type="EMBL" id="MBJ7537123.1"/>
    </source>
</evidence>
<feature type="domain" description="Aldehyde dehydrogenase" evidence="2">
    <location>
        <begin position="2"/>
        <end position="49"/>
    </location>
</feature>
<dbReference type="InterPro" id="IPR016163">
    <property type="entry name" value="Ald_DH_C"/>
</dbReference>
<dbReference type="SUPFAM" id="SSF53720">
    <property type="entry name" value="ALDH-like"/>
    <property type="match status" value="1"/>
</dbReference>
<protein>
    <submittedName>
        <fullName evidence="3">Aldehyde dehydrogenase family protein</fullName>
    </submittedName>
</protein>
<dbReference type="GO" id="GO:0016620">
    <property type="term" value="F:oxidoreductase activity, acting on the aldehyde or oxo group of donors, NAD or NADP as acceptor"/>
    <property type="evidence" value="ECO:0007669"/>
    <property type="project" value="InterPro"/>
</dbReference>
<dbReference type="Gene3D" id="3.40.309.10">
    <property type="entry name" value="Aldehyde Dehydrogenase, Chain A, domain 2"/>
    <property type="match status" value="1"/>
</dbReference>
<dbReference type="Proteomes" id="UP000628710">
    <property type="component" value="Unassembled WGS sequence"/>
</dbReference>
<dbReference type="AlphaFoldDB" id="A0A934JP28"/>
<dbReference type="EMBL" id="JAEMNX010000003">
    <property type="protein sequence ID" value="MBJ7537123.1"/>
    <property type="molecule type" value="Genomic_DNA"/>
</dbReference>
<dbReference type="Gene3D" id="3.40.605.10">
    <property type="entry name" value="Aldehyde Dehydrogenase, Chain A, domain 1"/>
    <property type="match status" value="1"/>
</dbReference>
<dbReference type="InterPro" id="IPR016162">
    <property type="entry name" value="Ald_DH_N"/>
</dbReference>
<name>A0A934JP28_9GAMM</name>
<comment type="caution">
    <text evidence="3">The sequence shown here is derived from an EMBL/GenBank/DDBJ whole genome shotgun (WGS) entry which is preliminary data.</text>
</comment>
<keyword evidence="4" id="KW-1185">Reference proteome</keyword>
<evidence type="ECO:0000313" key="4">
    <source>
        <dbReference type="Proteomes" id="UP000628710"/>
    </source>
</evidence>
<sequence>MERAFDLAKRIDTGTVWVNQHCAINPTILLRGAKQSEMGVELGVEGAQWVALTRSVPMLAGQTVLVMGANGAAGRTIAVARSIDKLEGVTAESHIALDAPDADRVSEKGIR</sequence>
<dbReference type="InterPro" id="IPR016161">
    <property type="entry name" value="Ald_DH/histidinol_DH"/>
</dbReference>
<evidence type="ECO:0000259" key="2">
    <source>
        <dbReference type="Pfam" id="PF00171"/>
    </source>
</evidence>
<proteinExistence type="predicted"/>
<dbReference type="InterPro" id="IPR015590">
    <property type="entry name" value="Aldehyde_DH_dom"/>
</dbReference>
<reference evidence="3" key="1">
    <citation type="submission" date="2020-12" db="EMBL/GenBank/DDBJ databases">
        <title>Marinomonas arctica sp. nov., a psychrotolerant bacterium isolated from the Arctic.</title>
        <authorList>
            <person name="Zhang Y."/>
        </authorList>
    </citation>
    <scope>NUCLEOTIDE SEQUENCE</scope>
    <source>
        <strain evidence="3">C1424</strain>
    </source>
</reference>
<gene>
    <name evidence="3" type="ORF">I8J31_05455</name>
</gene>
<accession>A0A934JP28</accession>
<organism evidence="3 4">
    <name type="scientific">Marinomonas transparens</name>
    <dbReference type="NCBI Taxonomy" id="2795388"/>
    <lineage>
        <taxon>Bacteria</taxon>
        <taxon>Pseudomonadati</taxon>
        <taxon>Pseudomonadota</taxon>
        <taxon>Gammaproteobacteria</taxon>
        <taxon>Oceanospirillales</taxon>
        <taxon>Oceanospirillaceae</taxon>
        <taxon>Marinomonas</taxon>
    </lineage>
</organism>
<keyword evidence="1" id="KW-0560">Oxidoreductase</keyword>